<evidence type="ECO:0000313" key="1">
    <source>
        <dbReference type="EMBL" id="EFJ31587.1"/>
    </source>
</evidence>
<dbReference type="KEGG" id="smo:SELMODRAFT_408281"/>
<protein>
    <submittedName>
        <fullName evidence="1">Uncharacterized protein</fullName>
    </submittedName>
</protein>
<dbReference type="HOGENOM" id="CLU_1557882_0_0_1"/>
<sequence>MNLNKLASKASASTRRFLLPRTLFRVPAVGWLHWYLTEDDSTNQAAASSRDHFVDRIILSGEPTAAAASGGTQHSWELKLKAFVAFTVVCGIMGASQRKLVPDRTLEAECRQRYLPAKYVAIDCYAWRGALCWEEKESSGYDFYSRRETSTTAGTQCPSYASSTKKKVRFLA</sequence>
<gene>
    <name evidence="1" type="ORF">SELMODRAFT_408281</name>
</gene>
<accession>D8R7T1</accession>
<dbReference type="EMBL" id="GL377573">
    <property type="protein sequence ID" value="EFJ31587.1"/>
    <property type="molecule type" value="Genomic_DNA"/>
</dbReference>
<dbReference type="InParanoid" id="D8R7T1"/>
<dbReference type="Proteomes" id="UP000001514">
    <property type="component" value="Unassembled WGS sequence"/>
</dbReference>
<keyword evidence="2" id="KW-1185">Reference proteome</keyword>
<evidence type="ECO:0000313" key="2">
    <source>
        <dbReference type="Proteomes" id="UP000001514"/>
    </source>
</evidence>
<reference evidence="1 2" key="1">
    <citation type="journal article" date="2011" name="Science">
        <title>The Selaginella genome identifies genetic changes associated with the evolution of vascular plants.</title>
        <authorList>
            <person name="Banks J.A."/>
            <person name="Nishiyama T."/>
            <person name="Hasebe M."/>
            <person name="Bowman J.L."/>
            <person name="Gribskov M."/>
            <person name="dePamphilis C."/>
            <person name="Albert V.A."/>
            <person name="Aono N."/>
            <person name="Aoyama T."/>
            <person name="Ambrose B.A."/>
            <person name="Ashton N.W."/>
            <person name="Axtell M.J."/>
            <person name="Barker E."/>
            <person name="Barker M.S."/>
            <person name="Bennetzen J.L."/>
            <person name="Bonawitz N.D."/>
            <person name="Chapple C."/>
            <person name="Cheng C."/>
            <person name="Correa L.G."/>
            <person name="Dacre M."/>
            <person name="DeBarry J."/>
            <person name="Dreyer I."/>
            <person name="Elias M."/>
            <person name="Engstrom E.M."/>
            <person name="Estelle M."/>
            <person name="Feng L."/>
            <person name="Finet C."/>
            <person name="Floyd S.K."/>
            <person name="Frommer W.B."/>
            <person name="Fujita T."/>
            <person name="Gramzow L."/>
            <person name="Gutensohn M."/>
            <person name="Harholt J."/>
            <person name="Hattori M."/>
            <person name="Heyl A."/>
            <person name="Hirai T."/>
            <person name="Hiwatashi Y."/>
            <person name="Ishikawa M."/>
            <person name="Iwata M."/>
            <person name="Karol K.G."/>
            <person name="Koehler B."/>
            <person name="Kolukisaoglu U."/>
            <person name="Kubo M."/>
            <person name="Kurata T."/>
            <person name="Lalonde S."/>
            <person name="Li K."/>
            <person name="Li Y."/>
            <person name="Litt A."/>
            <person name="Lyons E."/>
            <person name="Manning G."/>
            <person name="Maruyama T."/>
            <person name="Michael T.P."/>
            <person name="Mikami K."/>
            <person name="Miyazaki S."/>
            <person name="Morinaga S."/>
            <person name="Murata T."/>
            <person name="Mueller-Roeber B."/>
            <person name="Nelson D.R."/>
            <person name="Obara M."/>
            <person name="Oguri Y."/>
            <person name="Olmstead R.G."/>
            <person name="Onodera N."/>
            <person name="Petersen B.L."/>
            <person name="Pils B."/>
            <person name="Prigge M."/>
            <person name="Rensing S.A."/>
            <person name="Riano-Pachon D.M."/>
            <person name="Roberts A.W."/>
            <person name="Sato Y."/>
            <person name="Scheller H.V."/>
            <person name="Schulz B."/>
            <person name="Schulz C."/>
            <person name="Shakirov E.V."/>
            <person name="Shibagaki N."/>
            <person name="Shinohara N."/>
            <person name="Shippen D.E."/>
            <person name="Soerensen I."/>
            <person name="Sotooka R."/>
            <person name="Sugimoto N."/>
            <person name="Sugita M."/>
            <person name="Sumikawa N."/>
            <person name="Tanurdzic M."/>
            <person name="Theissen G."/>
            <person name="Ulvskov P."/>
            <person name="Wakazuki S."/>
            <person name="Weng J.K."/>
            <person name="Willats W.W."/>
            <person name="Wipf D."/>
            <person name="Wolf P.G."/>
            <person name="Yang L."/>
            <person name="Zimmer A.D."/>
            <person name="Zhu Q."/>
            <person name="Mitros T."/>
            <person name="Hellsten U."/>
            <person name="Loque D."/>
            <person name="Otillar R."/>
            <person name="Salamov A."/>
            <person name="Schmutz J."/>
            <person name="Shapiro H."/>
            <person name="Lindquist E."/>
            <person name="Lucas S."/>
            <person name="Rokhsar D."/>
            <person name="Grigoriev I.V."/>
        </authorList>
    </citation>
    <scope>NUCLEOTIDE SEQUENCE [LARGE SCALE GENOMIC DNA]</scope>
</reference>
<name>D8R7T1_SELML</name>
<dbReference type="Gramene" id="EFJ31587">
    <property type="protein sequence ID" value="EFJ31587"/>
    <property type="gene ID" value="SELMODRAFT_408281"/>
</dbReference>
<organism evidence="2">
    <name type="scientific">Selaginella moellendorffii</name>
    <name type="common">Spikemoss</name>
    <dbReference type="NCBI Taxonomy" id="88036"/>
    <lineage>
        <taxon>Eukaryota</taxon>
        <taxon>Viridiplantae</taxon>
        <taxon>Streptophyta</taxon>
        <taxon>Embryophyta</taxon>
        <taxon>Tracheophyta</taxon>
        <taxon>Lycopodiopsida</taxon>
        <taxon>Selaginellales</taxon>
        <taxon>Selaginellaceae</taxon>
        <taxon>Selaginella</taxon>
    </lineage>
</organism>
<proteinExistence type="predicted"/>
<dbReference type="AlphaFoldDB" id="D8R7T1"/>